<sequence>MSGKRPVEKPKAKKLTLYVPNVFKKGESVLLMSASHRGDMYHFRAALQVENLSVILYDSNRNDKTKTATGDLEEYLTESVVRKKKHIFITPWDYKTLFAKGNKIPTTTTGCWLDGQKYENQAHNLIKLELGTFGEKASTQIIASAPDGLKDVVNGMTILSKSMVGNNFPDFKHLSEEFPTVSDGFRKLWAQWKGAGVEAGENAILLMYRDTGTRDPDPVETMGVYPELDNGNATDDIKKLVAEISQKEKKPLTIFTCGLKDSGIGEYWKHLGNVMPKEPKIIKRDFEAYFLKWSYENGYFKMATGFRSGPLDLFTFMGIPTVSIGLRNLMGENRHQLLAHEKFKRVNIQYDQPRHKVTAAVISKRWGDAPMPDQTTFGSPFWDDDFQHPANAKERVKPQDKKGEQMQEARNFALFDRTVVEIGYRFALEKHMGWNQTVRTLKANPATKRNELPRVITTTEARFCYPHELANNKIALEKHFDTREELDHKTVQAMRGRSGELQLSETMIKKYEQDYEDNWDEVTRLINSSKMIAPKVRKRGWKINTNK</sequence>
<dbReference type="OrthoDB" id="4775716at2759"/>
<evidence type="ECO:0000313" key="1">
    <source>
        <dbReference type="EMBL" id="EHK42642.1"/>
    </source>
</evidence>
<reference evidence="1 2" key="1">
    <citation type="journal article" date="2011" name="Genome Biol.">
        <title>Comparative genome sequence analysis underscores mycoparasitism as the ancestral life style of Trichoderma.</title>
        <authorList>
            <person name="Kubicek C.P."/>
            <person name="Herrera-Estrella A."/>
            <person name="Seidl-Seiboth V."/>
            <person name="Martinez D.A."/>
            <person name="Druzhinina I.S."/>
            <person name="Thon M."/>
            <person name="Zeilinger S."/>
            <person name="Casas-Flores S."/>
            <person name="Horwitz B.A."/>
            <person name="Mukherjee P.K."/>
            <person name="Mukherjee M."/>
            <person name="Kredics L."/>
            <person name="Alcaraz L.D."/>
            <person name="Aerts A."/>
            <person name="Antal Z."/>
            <person name="Atanasova L."/>
            <person name="Cervantes-Badillo M.G."/>
            <person name="Challacombe J."/>
            <person name="Chertkov O."/>
            <person name="McCluskey K."/>
            <person name="Coulpier F."/>
            <person name="Deshpande N."/>
            <person name="von Doehren H."/>
            <person name="Ebbole D.J."/>
            <person name="Esquivel-Naranjo E.U."/>
            <person name="Fekete E."/>
            <person name="Flipphi M."/>
            <person name="Glaser F."/>
            <person name="Gomez-Rodriguez E.Y."/>
            <person name="Gruber S."/>
            <person name="Han C."/>
            <person name="Henrissat B."/>
            <person name="Hermosa R."/>
            <person name="Hernandez-Onate M."/>
            <person name="Karaffa L."/>
            <person name="Kosti I."/>
            <person name="Le Crom S."/>
            <person name="Lindquist E."/>
            <person name="Lucas S."/>
            <person name="Luebeck M."/>
            <person name="Luebeck P.S."/>
            <person name="Margeot A."/>
            <person name="Metz B."/>
            <person name="Misra M."/>
            <person name="Nevalainen H."/>
            <person name="Omann M."/>
            <person name="Packer N."/>
            <person name="Perrone G."/>
            <person name="Uresti-Rivera E.E."/>
            <person name="Salamov A."/>
            <person name="Schmoll M."/>
            <person name="Seiboth B."/>
            <person name="Shapiro H."/>
            <person name="Sukno S."/>
            <person name="Tamayo-Ramos J.A."/>
            <person name="Tisch D."/>
            <person name="Wiest A."/>
            <person name="Wilkinson H.H."/>
            <person name="Zhang M."/>
            <person name="Coutinho P.M."/>
            <person name="Kenerley C.M."/>
            <person name="Monte E."/>
            <person name="Baker S.E."/>
            <person name="Grigoriev I.V."/>
        </authorList>
    </citation>
    <scope>NUCLEOTIDE SEQUENCE [LARGE SCALE GENOMIC DNA]</scope>
    <source>
        <strain evidence="2">ATCC 20476 / IMI 206040</strain>
    </source>
</reference>
<dbReference type="EMBL" id="ABDG02000026">
    <property type="protein sequence ID" value="EHK42642.1"/>
    <property type="molecule type" value="Genomic_DNA"/>
</dbReference>
<comment type="caution">
    <text evidence="1">The sequence shown here is derived from an EMBL/GenBank/DDBJ whole genome shotgun (WGS) entry which is preliminary data.</text>
</comment>
<protein>
    <submittedName>
        <fullName evidence="1">Uncharacterized protein</fullName>
    </submittedName>
</protein>
<dbReference type="Proteomes" id="UP000005426">
    <property type="component" value="Unassembled WGS sequence"/>
</dbReference>
<gene>
    <name evidence="1" type="ORF">TRIATDRAFT_310228</name>
</gene>
<keyword evidence="2" id="KW-1185">Reference proteome</keyword>
<evidence type="ECO:0000313" key="2">
    <source>
        <dbReference type="Proteomes" id="UP000005426"/>
    </source>
</evidence>
<proteinExistence type="predicted"/>
<dbReference type="AlphaFoldDB" id="G9P247"/>
<organism evidence="1 2">
    <name type="scientific">Hypocrea atroviridis (strain ATCC 20476 / IMI 206040)</name>
    <name type="common">Trichoderma atroviride</name>
    <dbReference type="NCBI Taxonomy" id="452589"/>
    <lineage>
        <taxon>Eukaryota</taxon>
        <taxon>Fungi</taxon>
        <taxon>Dikarya</taxon>
        <taxon>Ascomycota</taxon>
        <taxon>Pezizomycotina</taxon>
        <taxon>Sordariomycetes</taxon>
        <taxon>Hypocreomycetidae</taxon>
        <taxon>Hypocreales</taxon>
        <taxon>Hypocreaceae</taxon>
        <taxon>Trichoderma</taxon>
    </lineage>
</organism>
<dbReference type="KEGG" id="tatv:25782821"/>
<dbReference type="GeneID" id="25782821"/>
<accession>G9P247</accession>
<dbReference type="OMA" id="ARFCYLA"/>
<dbReference type="HOGENOM" id="CLU_570014_0_0_1"/>
<name>G9P247_HYPAI</name>